<organism evidence="1 2">
    <name type="scientific">Chryseobacterium populi</name>
    <dbReference type="NCBI Taxonomy" id="1144316"/>
    <lineage>
        <taxon>Bacteria</taxon>
        <taxon>Pseudomonadati</taxon>
        <taxon>Bacteroidota</taxon>
        <taxon>Flavobacteriia</taxon>
        <taxon>Flavobacteriales</taxon>
        <taxon>Weeksellaceae</taxon>
        <taxon>Chryseobacterium group</taxon>
        <taxon>Chryseobacterium</taxon>
    </lineage>
</organism>
<dbReference type="Proteomes" id="UP000007509">
    <property type="component" value="Unassembled WGS sequence"/>
</dbReference>
<dbReference type="EMBL" id="AKJY01000056">
    <property type="protein sequence ID" value="EJL70316.1"/>
    <property type="molecule type" value="Genomic_DNA"/>
</dbReference>
<protein>
    <recommendedName>
        <fullName evidence="3">Transposase</fullName>
    </recommendedName>
</protein>
<accession>J3CFD2</accession>
<dbReference type="OrthoDB" id="1260127at2"/>
<gene>
    <name evidence="1" type="ORF">PMI13_02858</name>
</gene>
<proteinExistence type="predicted"/>
<evidence type="ECO:0008006" key="3">
    <source>
        <dbReference type="Google" id="ProtNLM"/>
    </source>
</evidence>
<comment type="caution">
    <text evidence="1">The sequence shown here is derived from an EMBL/GenBank/DDBJ whole genome shotgun (WGS) entry which is preliminary data.</text>
</comment>
<dbReference type="GO" id="GO:0043565">
    <property type="term" value="F:sequence-specific DNA binding"/>
    <property type="evidence" value="ECO:0007669"/>
    <property type="project" value="InterPro"/>
</dbReference>
<evidence type="ECO:0000313" key="1">
    <source>
        <dbReference type="EMBL" id="EJL70316.1"/>
    </source>
</evidence>
<dbReference type="AlphaFoldDB" id="J3CFD2"/>
<dbReference type="InterPro" id="IPR010921">
    <property type="entry name" value="Trp_repressor/repl_initiator"/>
</dbReference>
<dbReference type="SUPFAM" id="SSF48295">
    <property type="entry name" value="TrpR-like"/>
    <property type="match status" value="1"/>
</dbReference>
<dbReference type="RefSeq" id="WP_007844805.1">
    <property type="nucleotide sequence ID" value="NZ_AKJY01000056.1"/>
</dbReference>
<sequence>MKMTTRPDYRRIYQDIIMIKHPEKEEICKEILLQTKLTGLDIIKLNNLIFGSGNKDSSSSNRKHRSYDESSILEILTFQKKYGYTNKRVAAHFKLSRNTITSWKKKFSMSEHIIL</sequence>
<reference evidence="1 2" key="1">
    <citation type="journal article" date="2012" name="J. Bacteriol.">
        <title>Twenty-one genome sequences from Pseudomonas species and 19 genome sequences from diverse bacteria isolated from the rhizosphere and endosphere of Populus deltoides.</title>
        <authorList>
            <person name="Brown S.D."/>
            <person name="Utturkar S.M."/>
            <person name="Klingeman D.M."/>
            <person name="Johnson C.M."/>
            <person name="Martin S.L."/>
            <person name="Land M.L."/>
            <person name="Lu T.Y."/>
            <person name="Schadt C.W."/>
            <person name="Doktycz M.J."/>
            <person name="Pelletier D.A."/>
        </authorList>
    </citation>
    <scope>NUCLEOTIDE SEQUENCE [LARGE SCALE GENOMIC DNA]</scope>
    <source>
        <strain evidence="1 2">CF314</strain>
    </source>
</reference>
<name>J3CFD2_9FLAO</name>
<evidence type="ECO:0000313" key="2">
    <source>
        <dbReference type="Proteomes" id="UP000007509"/>
    </source>
</evidence>
<keyword evidence="2" id="KW-1185">Reference proteome</keyword>